<organism evidence="1 2">
    <name type="scientific">Microbacterium phage FuzzBuster</name>
    <dbReference type="NCBI Taxonomy" id="2590935"/>
    <lineage>
        <taxon>Viruses</taxon>
        <taxon>Duplodnaviria</taxon>
        <taxon>Heunggongvirae</taxon>
        <taxon>Uroviricota</taxon>
        <taxon>Caudoviricetes</taxon>
        <taxon>Hodgkinviridae</taxon>
        <taxon>Fuzzbustervirus</taxon>
        <taxon>Fuzzbustervirus fuzzbuster</taxon>
    </lineage>
</organism>
<proteinExistence type="predicted"/>
<accession>A0A516KV10</accession>
<sequence length="148" mass="15721">MGKVRVFYGHEGVVPPTGLRTRSAAPAQPDEAEVEVDEIVADDPNGEPTEIVGEPVEDGEIVAPGHFELADGSEPDVDEDGNPVLPAIDDEAEVAEEEAPAEELPNGDWTVGEIEEWASNQTPPIDLTGATKTKATRLARINDTLKGE</sequence>
<name>A0A516KV10_9CAUD</name>
<protein>
    <submittedName>
        <fullName evidence="1">Uncharacterized protein</fullName>
    </submittedName>
</protein>
<reference evidence="1 2" key="1">
    <citation type="submission" date="2019-06" db="EMBL/GenBank/DDBJ databases">
        <authorList>
            <person name="Austin C.R."/>
            <person name="Baumgardner C.A."/>
            <person name="Baysinger H.J."/>
            <person name="David A.M."/>
            <person name="Folse N.B."/>
            <person name="Gammon C.A."/>
            <person name="Garcia V.M."/>
            <person name="Gobble C.S."/>
            <person name="Herold B.N."/>
            <person name="Huamancondor M.S."/>
            <person name="Matheson G.R."/>
            <person name="Mondragon I."/>
            <person name="Nemes S.A."/>
            <person name="Neri L.M."/>
            <person name="Renaud V.D."/>
            <person name="Rigsbee E.A."/>
            <person name="Rockette B.M."/>
            <person name="Santiago M.R."/>
            <person name="Savage M.D."/>
            <person name="Simpson J.M."/>
            <person name="Slentz J.N."/>
            <person name="Spencer B.G."/>
            <person name="White D.J."/>
            <person name="Yarboro C.B."/>
            <person name="Anderson E.L."/>
            <person name="Wallen J.R."/>
            <person name="Gainey M.D."/>
            <person name="Garlena R.A."/>
            <person name="Russell D.A."/>
            <person name="Pope W.H."/>
            <person name="Jacobs-Sera D."/>
            <person name="Hatfull G.F."/>
        </authorList>
    </citation>
    <scope>NUCLEOTIDE SEQUENCE [LARGE SCALE GENOMIC DNA]</scope>
</reference>
<gene>
    <name evidence="1" type="primary">32</name>
    <name evidence="1" type="ORF">SEA_FUZZBUSTER_32</name>
</gene>
<dbReference type="EMBL" id="MN062720">
    <property type="protein sequence ID" value="QDP45516.1"/>
    <property type="molecule type" value="Genomic_DNA"/>
</dbReference>
<keyword evidence="2" id="KW-1185">Reference proteome</keyword>
<evidence type="ECO:0000313" key="2">
    <source>
        <dbReference type="Proteomes" id="UP000315280"/>
    </source>
</evidence>
<dbReference type="Proteomes" id="UP000315280">
    <property type="component" value="Segment"/>
</dbReference>
<evidence type="ECO:0000313" key="1">
    <source>
        <dbReference type="EMBL" id="QDP45516.1"/>
    </source>
</evidence>